<dbReference type="Pfam" id="PF00440">
    <property type="entry name" value="TetR_N"/>
    <property type="match status" value="1"/>
</dbReference>
<dbReference type="InterPro" id="IPR001647">
    <property type="entry name" value="HTH_TetR"/>
</dbReference>
<keyword evidence="1" id="KW-0805">Transcription regulation</keyword>
<dbReference type="AlphaFoldDB" id="A0A170PQ46"/>
<dbReference type="InterPro" id="IPR036271">
    <property type="entry name" value="Tet_transcr_reg_TetR-rel_C_sf"/>
</dbReference>
<proteinExistence type="predicted"/>
<evidence type="ECO:0000256" key="1">
    <source>
        <dbReference type="ARBA" id="ARBA00023015"/>
    </source>
</evidence>
<dbReference type="SUPFAM" id="SSF46689">
    <property type="entry name" value="Homeodomain-like"/>
    <property type="match status" value="1"/>
</dbReference>
<keyword evidence="2" id="KW-0238">DNA-binding</keyword>
<organism evidence="5">
    <name type="scientific">hydrothermal vent metagenome</name>
    <dbReference type="NCBI Taxonomy" id="652676"/>
    <lineage>
        <taxon>unclassified sequences</taxon>
        <taxon>metagenomes</taxon>
        <taxon>ecological metagenomes</taxon>
    </lineage>
</organism>
<dbReference type="PROSITE" id="PS50977">
    <property type="entry name" value="HTH_TETR_2"/>
    <property type="match status" value="1"/>
</dbReference>
<evidence type="ECO:0000256" key="3">
    <source>
        <dbReference type="ARBA" id="ARBA00023163"/>
    </source>
</evidence>
<dbReference type="PANTHER" id="PTHR47506:SF7">
    <property type="entry name" value="TRANSCRIPTIONAL REGULATORY PROTEIN"/>
    <property type="match status" value="1"/>
</dbReference>
<feature type="domain" description="HTH tetR-type" evidence="4">
    <location>
        <begin position="9"/>
        <end position="69"/>
    </location>
</feature>
<reference evidence="5" key="1">
    <citation type="submission" date="2015-10" db="EMBL/GenBank/DDBJ databases">
        <authorList>
            <person name="Gilbert D.G."/>
        </authorList>
    </citation>
    <scope>NUCLEOTIDE SEQUENCE</scope>
</reference>
<dbReference type="PRINTS" id="PR00455">
    <property type="entry name" value="HTHTETR"/>
</dbReference>
<dbReference type="GO" id="GO:0003677">
    <property type="term" value="F:DNA binding"/>
    <property type="evidence" value="ECO:0007669"/>
    <property type="project" value="UniProtKB-KW"/>
</dbReference>
<dbReference type="InterPro" id="IPR009057">
    <property type="entry name" value="Homeodomain-like_sf"/>
</dbReference>
<evidence type="ECO:0000313" key="5">
    <source>
        <dbReference type="EMBL" id="CUS46562.1"/>
    </source>
</evidence>
<sequence>MRYDSDHKSETRRRVLKEAAREIRAKGPGGVGVAGIMARAGLTHGGFYAHFDSKEALVAAAIETMFESAGRRFDATAAGDDPRAALRAYVDFYLSPGHRDAREHGCPLPALSGDLARLDPEARTRFGQGVAGLTARLAGALDRHGIADSEAAGGSMLAEMVGAVTLSRAVADPAQSDAILDRARASVIGRFSLGDIQ</sequence>
<dbReference type="EMBL" id="CZQE01000378">
    <property type="protein sequence ID" value="CUS46562.1"/>
    <property type="molecule type" value="Genomic_DNA"/>
</dbReference>
<accession>A0A170PQ46</accession>
<name>A0A170PQ46_9ZZZZ</name>
<evidence type="ECO:0000259" key="4">
    <source>
        <dbReference type="PROSITE" id="PS50977"/>
    </source>
</evidence>
<protein>
    <submittedName>
        <fullName evidence="5">Putative transcriptional regulator, TetR family</fullName>
    </submittedName>
</protein>
<dbReference type="Gene3D" id="1.10.357.10">
    <property type="entry name" value="Tetracycline Repressor, domain 2"/>
    <property type="match status" value="1"/>
</dbReference>
<dbReference type="SUPFAM" id="SSF48498">
    <property type="entry name" value="Tetracyclin repressor-like, C-terminal domain"/>
    <property type="match status" value="1"/>
</dbReference>
<dbReference type="PANTHER" id="PTHR47506">
    <property type="entry name" value="TRANSCRIPTIONAL REGULATORY PROTEIN"/>
    <property type="match status" value="1"/>
</dbReference>
<evidence type="ECO:0000256" key="2">
    <source>
        <dbReference type="ARBA" id="ARBA00023125"/>
    </source>
</evidence>
<dbReference type="Gene3D" id="1.10.10.60">
    <property type="entry name" value="Homeodomain-like"/>
    <property type="match status" value="1"/>
</dbReference>
<gene>
    <name evidence="5" type="ORF">MGWOODY_Smn100</name>
</gene>
<keyword evidence="3" id="KW-0804">Transcription</keyword>